<keyword evidence="1" id="KW-0175">Coiled coil</keyword>
<feature type="compositionally biased region" description="Low complexity" evidence="2">
    <location>
        <begin position="164"/>
        <end position="177"/>
    </location>
</feature>
<evidence type="ECO:0000256" key="1">
    <source>
        <dbReference type="SAM" id="Coils"/>
    </source>
</evidence>
<feature type="region of interest" description="Disordered" evidence="2">
    <location>
        <begin position="164"/>
        <end position="184"/>
    </location>
</feature>
<evidence type="ECO:0000313" key="3">
    <source>
        <dbReference type="EMBL" id="RCG31572.1"/>
    </source>
</evidence>
<proteinExistence type="predicted"/>
<accession>A0A367FP18</accession>
<feature type="region of interest" description="Disordered" evidence="2">
    <location>
        <begin position="1094"/>
        <end position="1114"/>
    </location>
</feature>
<dbReference type="EMBL" id="QOIL01000004">
    <property type="protein sequence ID" value="RCG31572.1"/>
    <property type="molecule type" value="Genomic_DNA"/>
</dbReference>
<dbReference type="AlphaFoldDB" id="A0A367FP18"/>
<protein>
    <submittedName>
        <fullName evidence="3">Uncharacterized protein</fullName>
    </submittedName>
</protein>
<dbReference type="Proteomes" id="UP000253094">
    <property type="component" value="Unassembled WGS sequence"/>
</dbReference>
<feature type="compositionally biased region" description="Pro residues" evidence="2">
    <location>
        <begin position="1102"/>
        <end position="1114"/>
    </location>
</feature>
<keyword evidence="4" id="KW-1185">Reference proteome</keyword>
<name>A0A367FP18_9ACTN</name>
<reference evidence="3 4" key="1">
    <citation type="submission" date="2018-06" db="EMBL/GenBank/DDBJ databases">
        <title>Sphaerisporangium craniellae sp. nov., isolated from a marine sponge in the South China Sea.</title>
        <authorList>
            <person name="Li L."/>
        </authorList>
    </citation>
    <scope>NUCLEOTIDE SEQUENCE [LARGE SCALE GENOMIC DNA]</scope>
    <source>
        <strain evidence="3 4">CCTCC AA 208026</strain>
    </source>
</reference>
<evidence type="ECO:0000313" key="4">
    <source>
        <dbReference type="Proteomes" id="UP000253094"/>
    </source>
</evidence>
<comment type="caution">
    <text evidence="3">The sequence shown here is derived from an EMBL/GenBank/DDBJ whole genome shotgun (WGS) entry which is preliminary data.</text>
</comment>
<gene>
    <name evidence="3" type="ORF">DQ384_08340</name>
</gene>
<organism evidence="3 4">
    <name type="scientific">Sphaerisporangium album</name>
    <dbReference type="NCBI Taxonomy" id="509200"/>
    <lineage>
        <taxon>Bacteria</taxon>
        <taxon>Bacillati</taxon>
        <taxon>Actinomycetota</taxon>
        <taxon>Actinomycetes</taxon>
        <taxon>Streptosporangiales</taxon>
        <taxon>Streptosporangiaceae</taxon>
        <taxon>Sphaerisporangium</taxon>
    </lineage>
</organism>
<feature type="region of interest" description="Disordered" evidence="2">
    <location>
        <begin position="953"/>
        <end position="973"/>
    </location>
</feature>
<evidence type="ECO:0000256" key="2">
    <source>
        <dbReference type="SAM" id="MobiDB-lite"/>
    </source>
</evidence>
<feature type="coiled-coil region" evidence="1">
    <location>
        <begin position="313"/>
        <end position="340"/>
    </location>
</feature>
<sequence>MHWALPDGLTRLVQDKDGKTQVRAVPNRWLVTRSRAGRVEAEWVVESDFLDEQGKGVTYPVDRPVPFRRLGRTLPRGAWRADLPGEHLPLLSAVGYGEPTFAAFYPNCHSVFGFHDPAFDGPPPAGVAYEVLGWYADQDPLTGMEDAKWREKLGADLGWAAPKAATKTAPQTAPVAQGTAEDGPKPERMVCYARIVFQPAPGPVSPLSPDAESGVWVGTTATEALAGHLGASLPGLAADQGPDEVENLLEALSFADELESKPLDVGARLAEARHAGTFRGVPSGVLWTIRRDDGEATAEQRQLREALRLDHGIGDLLNALNTAQEAYDREQQRLLSAREQLFADWYKYQLCVYPYETSRDTYPDPDEVRHFLERRMENLADLTARTGTYPGGAPDTLAWTLESAETALKGALDDFNAKKAAPVKAAFVADRVGAPQYYLPSEPVVLLTGRAATPGDRYGRDGEGHPGGLLPCATVPVADPADLTELRARASGTGLGADTWTRQPWHPVLLQWEVEFFPAGLGDNLDTADRNYDRTYITGNYAFQGDEPELKPLRDVPGKAANVYTGSTVLSASARPVLSARVLRYLAGTIVVPYTKATTGTAVEPEEFLREPETVLAWYEAHGDDRRLRTLVAIYRHLSANEDANLSQVLGGFNDALLMRRLTRQLPIADPLGFPDYQAFASRVAKAVGDDTRHAPFPLSDFNPIRAGALRVLRLRIVGSFGIPFDVDVERISTTTQLRVRGHPDWVAMPPRLSQPARLAFRWLDSDHDLREMNDVPVTSPICGWIVPDDLDDGLAVHDAEGRALGVLAAVPDPADPALARWRPAPGGTTGTIGQIGNDHLRDVARRLARMGPDRLATLLSDLDGLLAGVEPEDYEQGPLFGVALAVVRAEIDLQLMGLPAIHQDWNVFRQDMRRSSRESNDFPLVRFPVRIGDRLRLNDGLIGFWTEDGAEDGTPDGALDGTAGGAKDDAEDGSELRLVSGDPQLELALDLPPRRLTMLVDPRAPVHLTSGILPCKALRIPPDHYRAVLADLRPSFFAAPMLTDADRPGALPVPAEPGRSWTWRQLTPAGWTAVPVTEARPDSAFPARPTLREGWLTLDPAPTPAPSAAPEPE</sequence>